<evidence type="ECO:0000256" key="1">
    <source>
        <dbReference type="ARBA" id="ARBA00023295"/>
    </source>
</evidence>
<dbReference type="Gene3D" id="2.60.40.10">
    <property type="entry name" value="Immunoglobulins"/>
    <property type="match status" value="1"/>
</dbReference>
<dbReference type="CDD" id="cd00063">
    <property type="entry name" value="FN3"/>
    <property type="match status" value="1"/>
</dbReference>
<keyword evidence="2" id="KW-0812">Transmembrane</keyword>
<dbReference type="InterPro" id="IPR013783">
    <property type="entry name" value="Ig-like_fold"/>
</dbReference>
<evidence type="ECO:0000256" key="2">
    <source>
        <dbReference type="SAM" id="Phobius"/>
    </source>
</evidence>
<dbReference type="EMBL" id="JAJJPB010000005">
    <property type="protein sequence ID" value="MCC9294499.1"/>
    <property type="molecule type" value="Genomic_DNA"/>
</dbReference>
<dbReference type="InterPro" id="IPR008979">
    <property type="entry name" value="Galactose-bd-like_sf"/>
</dbReference>
<dbReference type="InterPro" id="IPR000421">
    <property type="entry name" value="FA58C"/>
</dbReference>
<reference evidence="4" key="1">
    <citation type="submission" date="2021-11" db="EMBL/GenBank/DDBJ databases">
        <authorList>
            <person name="Qingchun L."/>
            <person name="Dong Z."/>
            <person name="Zongwei Q."/>
            <person name="Jia Z."/>
            <person name="Duotao L."/>
        </authorList>
    </citation>
    <scope>NUCLEOTIDE SEQUENCE</scope>
    <source>
        <strain evidence="4">WLY-B-L2</strain>
    </source>
</reference>
<accession>A0ABS8N3X1</accession>
<dbReference type="InterPro" id="IPR027849">
    <property type="entry name" value="DUF4434"/>
</dbReference>
<proteinExistence type="predicted"/>
<dbReference type="InterPro" id="IPR003961">
    <property type="entry name" value="FN3_dom"/>
</dbReference>
<evidence type="ECO:0000313" key="4">
    <source>
        <dbReference type="EMBL" id="MCC9294499.1"/>
    </source>
</evidence>
<keyword evidence="1" id="KW-0326">Glycosidase</keyword>
<dbReference type="Gene3D" id="3.20.20.80">
    <property type="entry name" value="Glycosidases"/>
    <property type="match status" value="1"/>
</dbReference>
<organism evidence="4 5">
    <name type="scientific">Clostridium aromativorans</name>
    <dbReference type="NCBI Taxonomy" id="2836848"/>
    <lineage>
        <taxon>Bacteria</taxon>
        <taxon>Bacillati</taxon>
        <taxon>Bacillota</taxon>
        <taxon>Clostridia</taxon>
        <taxon>Eubacteriales</taxon>
        <taxon>Clostridiaceae</taxon>
        <taxon>Clostridium</taxon>
    </lineage>
</organism>
<gene>
    <name evidence="4" type="ORF">LN736_06460</name>
</gene>
<protein>
    <submittedName>
        <fullName evidence="4">DUF4434 domain-containing protein</fullName>
    </submittedName>
</protein>
<evidence type="ECO:0000313" key="5">
    <source>
        <dbReference type="Proteomes" id="UP001165422"/>
    </source>
</evidence>
<feature type="domain" description="F5/8 type C" evidence="3">
    <location>
        <begin position="505"/>
        <end position="604"/>
    </location>
</feature>
<dbReference type="RefSeq" id="WP_229981238.1">
    <property type="nucleotide sequence ID" value="NZ_JAJJPB010000005.1"/>
</dbReference>
<dbReference type="SUPFAM" id="SSF49265">
    <property type="entry name" value="Fibronectin type III"/>
    <property type="match status" value="1"/>
</dbReference>
<keyword evidence="1" id="KW-0378">Hydrolase</keyword>
<keyword evidence="5" id="KW-1185">Reference proteome</keyword>
<dbReference type="PROSITE" id="PS50022">
    <property type="entry name" value="FA58C_3"/>
    <property type="match status" value="1"/>
</dbReference>
<dbReference type="Gene3D" id="2.60.120.260">
    <property type="entry name" value="Galactose-binding domain-like"/>
    <property type="match status" value="1"/>
</dbReference>
<dbReference type="Pfam" id="PF14488">
    <property type="entry name" value="DUF4434"/>
    <property type="match status" value="1"/>
</dbReference>
<evidence type="ECO:0000259" key="3">
    <source>
        <dbReference type="PROSITE" id="PS50022"/>
    </source>
</evidence>
<dbReference type="Pfam" id="PF00754">
    <property type="entry name" value="F5_F8_type_C"/>
    <property type="match status" value="1"/>
</dbReference>
<keyword evidence="2" id="KW-0472">Membrane</keyword>
<sequence>MMNKKFLYIALIILIFTFGLIYFNSPLRSNRNYPIITGSFIQLDMTQHWNSNDWKNELNYLKENKMKYIIITNVSQTQGNITNTCYKNNISGYKKIYGNIDPVELCLKNAEHLNMKVFIGPNFNTDWWQVPADNYLWLNSQMERANVVADDLYKKYHSKYPNAFYGWYFPYEVDNAKYTKISEFKNLANAINIHINHLNSKGERLPILLSPFMNSSAGTANQYSSNWQYLFSKTNFKKGDIFCPQDSVGSGRLNLEEVNSWYTALKKAVAKKPGMLFWSNAENFDYVNNSSVPLDRFLKQLTLESPCVDNIICFSYSHYYSPNNIDSGFNKAYSYYVEHGKLPYKKLDSPQNLTITTVENNKFKISWSVPKNTDNICGYEIYRDNILISRIMLQRKYGGNPNGFSKSIIDMPLLKENTKSCTYTVRSLGFSGNVSKPSNSVSVNIDTFAKLPHLLSKNCKYSITPLPHEKYNDVHFIKLTDGKYSSINSSKSSDFVGWYNDPIDINIDLGKIQPVQQFVVDYLRDPIPWAELPERASIGISEDGINFTPVGLLRIPSVPFSDRNGSRYPIYLTLDKPINARYIKLTSITKPNYYTFIDEFEIRN</sequence>
<comment type="caution">
    <text evidence="4">The sequence shown here is derived from an EMBL/GenBank/DDBJ whole genome shotgun (WGS) entry which is preliminary data.</text>
</comment>
<dbReference type="InterPro" id="IPR036116">
    <property type="entry name" value="FN3_sf"/>
</dbReference>
<keyword evidence="2" id="KW-1133">Transmembrane helix</keyword>
<feature type="transmembrane region" description="Helical" evidence="2">
    <location>
        <begin position="6"/>
        <end position="23"/>
    </location>
</feature>
<name>A0ABS8N3X1_9CLOT</name>
<dbReference type="SUPFAM" id="SSF49785">
    <property type="entry name" value="Galactose-binding domain-like"/>
    <property type="match status" value="1"/>
</dbReference>
<dbReference type="Proteomes" id="UP001165422">
    <property type="component" value="Unassembled WGS sequence"/>
</dbReference>